<keyword evidence="1" id="KW-0732">Signal</keyword>
<organism evidence="2 3">
    <name type="scientific">Porites lobata</name>
    <dbReference type="NCBI Taxonomy" id="104759"/>
    <lineage>
        <taxon>Eukaryota</taxon>
        <taxon>Metazoa</taxon>
        <taxon>Cnidaria</taxon>
        <taxon>Anthozoa</taxon>
        <taxon>Hexacorallia</taxon>
        <taxon>Scleractinia</taxon>
        <taxon>Fungiina</taxon>
        <taxon>Poritidae</taxon>
        <taxon>Porites</taxon>
    </lineage>
</organism>
<feature type="signal peptide" evidence="1">
    <location>
        <begin position="1"/>
        <end position="19"/>
    </location>
</feature>
<gene>
    <name evidence="2" type="ORF">PLOB_00010760</name>
</gene>
<dbReference type="PANTHER" id="PTHR33198">
    <property type="entry name" value="ANK_REP_REGION DOMAIN-CONTAINING PROTEIN-RELATED"/>
    <property type="match status" value="1"/>
</dbReference>
<dbReference type="EMBL" id="CALNXK010000156">
    <property type="protein sequence ID" value="CAH3170516.1"/>
    <property type="molecule type" value="Genomic_DNA"/>
</dbReference>
<comment type="caution">
    <text evidence="2">The sequence shown here is derived from an EMBL/GenBank/DDBJ whole genome shotgun (WGS) entry which is preliminary data.</text>
</comment>
<dbReference type="Proteomes" id="UP001159405">
    <property type="component" value="Unassembled WGS sequence"/>
</dbReference>
<accession>A0ABN8QVC2</accession>
<evidence type="ECO:0000256" key="1">
    <source>
        <dbReference type="SAM" id="SignalP"/>
    </source>
</evidence>
<reference evidence="2 3" key="1">
    <citation type="submission" date="2022-05" db="EMBL/GenBank/DDBJ databases">
        <authorList>
            <consortium name="Genoscope - CEA"/>
            <person name="William W."/>
        </authorList>
    </citation>
    <scope>NUCLEOTIDE SEQUENCE [LARGE SCALE GENOMIC DNA]</scope>
</reference>
<sequence>MRSLVISVLLYTCETWTLTADILKKLQATEMRCFRKLLGISYSDLITNDAVRDRIRQAVGPYDDILNTLRHNSKQQTLQTNSKARSHGRDPFNQNFRKFQSKTQWIGSVQPETFRKTGPPFEVDHFSRSDRLEFWLNGSRPWLRAFELFATGKAVKNVDQKKALLLHTAGLNVQDIYFTLTEEGGSDSYQKAKATLNKCFKPQVNVPYEKLCFREKGQLANETVEQFVTRLRQKAQTCEFGDAATVNEQIRDQVTSNCLSHEPRRKLLHKGRNLTLPQLREIARSMEESEKQAR</sequence>
<evidence type="ECO:0000313" key="2">
    <source>
        <dbReference type="EMBL" id="CAH3170516.1"/>
    </source>
</evidence>
<dbReference type="PANTHER" id="PTHR33198:SF20">
    <property type="entry name" value="RETROTRANSPOSON GAG DOMAIN-CONTAINING PROTEIN"/>
    <property type="match status" value="1"/>
</dbReference>
<evidence type="ECO:0000313" key="3">
    <source>
        <dbReference type="Proteomes" id="UP001159405"/>
    </source>
</evidence>
<name>A0ABN8QVC2_9CNID</name>
<protein>
    <submittedName>
        <fullName evidence="2">Uncharacterized protein</fullName>
    </submittedName>
</protein>
<feature type="chain" id="PRO_5045154977" evidence="1">
    <location>
        <begin position="20"/>
        <end position="294"/>
    </location>
</feature>
<proteinExistence type="predicted"/>
<keyword evidence="3" id="KW-1185">Reference proteome</keyword>